<reference evidence="1 2" key="1">
    <citation type="submission" date="2000-11" db="EMBL/GenBank/DDBJ databases">
        <title>Bacteriophage Felix O1: Genetic Characterization.</title>
        <authorList>
            <person name="Sriranganathan N."/>
            <person name="Whichard J.M."/>
            <person name="Pierson F.W."/>
            <person name="Kapur V."/>
            <person name="Weigt L.A."/>
        </authorList>
    </citation>
    <scope>NUCLEOTIDE SEQUENCE [LARGE SCALE GENOMIC DNA]</scope>
    <source>
        <strain evidence="1">Felix O1-VT1</strain>
    </source>
</reference>
<accession>Q6KGK5</accession>
<proteinExistence type="predicted"/>
<dbReference type="Proteomes" id="UP000009070">
    <property type="component" value="Segment"/>
</dbReference>
<name>Q6KGK5_BPFO1</name>
<evidence type="ECO:0000313" key="2">
    <source>
        <dbReference type="Proteomes" id="UP000009070"/>
    </source>
</evidence>
<keyword evidence="2" id="KW-1185">Reference proteome</keyword>
<dbReference type="EMBL" id="AF320576">
    <property type="protein sequence ID" value="AAQ14662.1"/>
    <property type="molecule type" value="Genomic_DNA"/>
</dbReference>
<sequence length="61" mass="6990">MDRATVYEAVNRGSNPLSCANLKRLFNEIFEVCFMDFLSFTRPNCSNPSSYLSTFRSSILQ</sequence>
<organism evidence="1 2">
    <name type="scientific">Salmonella phage Felix O1 (isolate Felix O1-VT1)</name>
    <name type="common">Bacteriophage Felix O1</name>
    <dbReference type="NCBI Taxonomy" id="1283336"/>
    <lineage>
        <taxon>Viruses</taxon>
        <taxon>Duplodnaviria</taxon>
        <taxon>Heunggongvirae</taxon>
        <taxon>Uroviricota</taxon>
        <taxon>Caudoviricetes</taxon>
        <taxon>Andersonviridae</taxon>
        <taxon>Ounavirinae</taxon>
        <taxon>Felixounavirus</taxon>
        <taxon>Felixounavirus felixO1</taxon>
    </lineage>
</organism>
<organismHost>
    <name type="scientific">Salmonella</name>
    <dbReference type="NCBI Taxonomy" id="590"/>
</organismHost>
<protein>
    <submittedName>
        <fullName evidence="1">Uncharacterized protein</fullName>
    </submittedName>
</protein>
<evidence type="ECO:0000313" key="1">
    <source>
        <dbReference type="EMBL" id="AAQ14662.1"/>
    </source>
</evidence>